<feature type="compositionally biased region" description="Basic and acidic residues" evidence="1">
    <location>
        <begin position="111"/>
        <end position="123"/>
    </location>
</feature>
<gene>
    <name evidence="2" type="ORF">TSAR_012312</name>
</gene>
<evidence type="ECO:0000313" key="2">
    <source>
        <dbReference type="EMBL" id="OXU19260.1"/>
    </source>
</evidence>
<dbReference type="EMBL" id="NNAY01003525">
    <property type="protein sequence ID" value="OXU19260.1"/>
    <property type="molecule type" value="Genomic_DNA"/>
</dbReference>
<proteinExistence type="predicted"/>
<feature type="compositionally biased region" description="Acidic residues" evidence="1">
    <location>
        <begin position="24"/>
        <end position="37"/>
    </location>
</feature>
<keyword evidence="3" id="KW-1185">Reference proteome</keyword>
<dbReference type="Proteomes" id="UP000215335">
    <property type="component" value="Unassembled WGS sequence"/>
</dbReference>
<organism evidence="2 3">
    <name type="scientific">Trichomalopsis sarcophagae</name>
    <dbReference type="NCBI Taxonomy" id="543379"/>
    <lineage>
        <taxon>Eukaryota</taxon>
        <taxon>Metazoa</taxon>
        <taxon>Ecdysozoa</taxon>
        <taxon>Arthropoda</taxon>
        <taxon>Hexapoda</taxon>
        <taxon>Insecta</taxon>
        <taxon>Pterygota</taxon>
        <taxon>Neoptera</taxon>
        <taxon>Endopterygota</taxon>
        <taxon>Hymenoptera</taxon>
        <taxon>Apocrita</taxon>
        <taxon>Proctotrupomorpha</taxon>
        <taxon>Chalcidoidea</taxon>
        <taxon>Pteromalidae</taxon>
        <taxon>Pteromalinae</taxon>
        <taxon>Trichomalopsis</taxon>
    </lineage>
</organism>
<name>A0A232ELM8_9HYME</name>
<comment type="caution">
    <text evidence="2">The sequence shown here is derived from an EMBL/GenBank/DDBJ whole genome shotgun (WGS) entry which is preliminary data.</text>
</comment>
<accession>A0A232ELM8</accession>
<feature type="non-terminal residue" evidence="2">
    <location>
        <position position="1"/>
    </location>
</feature>
<feature type="region of interest" description="Disordered" evidence="1">
    <location>
        <begin position="23"/>
        <end position="46"/>
    </location>
</feature>
<evidence type="ECO:0000256" key="1">
    <source>
        <dbReference type="SAM" id="MobiDB-lite"/>
    </source>
</evidence>
<protein>
    <submittedName>
        <fullName evidence="2">Uncharacterized protein</fullName>
    </submittedName>
</protein>
<sequence length="142" mass="15963">QTNKLNDVPLKRKKNYMLTIKDNMEEDGLLSPNDDEMKENGPSAAPILDNARAGSFICTEYSALKFDGKNLFKPEEFVNLPIDKKINVTGRKTKKNNGIKNKGKKSKGKTKNNEQTKKKETAKRVASYLLPTSNDINEDDSN</sequence>
<evidence type="ECO:0000313" key="3">
    <source>
        <dbReference type="Proteomes" id="UP000215335"/>
    </source>
</evidence>
<dbReference type="AlphaFoldDB" id="A0A232ELM8"/>
<feature type="region of interest" description="Disordered" evidence="1">
    <location>
        <begin position="85"/>
        <end position="142"/>
    </location>
</feature>
<feature type="compositionally biased region" description="Basic residues" evidence="1">
    <location>
        <begin position="91"/>
        <end position="110"/>
    </location>
</feature>
<reference evidence="2 3" key="1">
    <citation type="journal article" date="2017" name="Curr. Biol.">
        <title>The Evolution of Venom by Co-option of Single-Copy Genes.</title>
        <authorList>
            <person name="Martinson E.O."/>
            <person name="Mrinalini"/>
            <person name="Kelkar Y.D."/>
            <person name="Chang C.H."/>
            <person name="Werren J.H."/>
        </authorList>
    </citation>
    <scope>NUCLEOTIDE SEQUENCE [LARGE SCALE GENOMIC DNA]</scope>
    <source>
        <strain evidence="2 3">Alberta</strain>
        <tissue evidence="2">Whole body</tissue>
    </source>
</reference>